<evidence type="ECO:0000313" key="2">
    <source>
        <dbReference type="Proteomes" id="UP001441914"/>
    </source>
</evidence>
<dbReference type="Proteomes" id="UP001441914">
    <property type="component" value="Chromosome 2"/>
</dbReference>
<keyword evidence="2" id="KW-1185">Reference proteome</keyword>
<gene>
    <name evidence="1" type="ORF">QYQ95_16870</name>
</gene>
<organism evidence="1 2">
    <name type="scientific">Vibrio cyclitrophicus ZF270</name>
    <dbReference type="NCBI Taxonomy" id="1136176"/>
    <lineage>
        <taxon>Bacteria</taxon>
        <taxon>Pseudomonadati</taxon>
        <taxon>Pseudomonadota</taxon>
        <taxon>Gammaproteobacteria</taxon>
        <taxon>Vibrionales</taxon>
        <taxon>Vibrionaceae</taxon>
        <taxon>Vibrio</taxon>
    </lineage>
</organism>
<protein>
    <submittedName>
        <fullName evidence="1">Uncharacterized protein</fullName>
    </submittedName>
</protein>
<sequence>MDLRCTIIPNEAVSMRISREAEQYILQCQLTALEEQEYENDDHDSIQEPVTVNSLREAKPLLDKGITVVLNGKHLTAKNGRVFAAPAHVINRSVKLGFEEAELVSGAMRVMEHHIAHGSVKHMYRLLQQDAQKSFDDFKEAIKPHTSADDTQYLIAKDLNEIEARAKNFPLITAKQASVLFGEVSAANPSRLVAKLKKEMKLLGFYFGNSRNIQIPAFQFDTERLGVYKPVERLCHIFDGLNDWGVYKWLTTHNDDLECTPAQAISRPELEEDLLYLAGLFKSQSTLRDLTFASEEQDYE</sequence>
<dbReference type="AlphaFoldDB" id="A0AAN0NA13"/>
<reference evidence="1 2" key="1">
    <citation type="journal article" date="2024" name="Elife">
        <title>Polysaccharide breakdown products drive degradation-dispersal cycles of foraging bacteria through changes in metabolism and motility.</title>
        <authorList>
            <person name="Stubbusch A.K."/>
            <person name="Keegstra J.M."/>
            <person name="Schwartzman J."/>
            <person name="Pontrelli S."/>
            <person name="Clerc E.E."/>
            <person name="Stocker R."/>
            <person name="Magnabosco C."/>
            <person name="Schubert O.T."/>
            <person name="Ackermann M."/>
            <person name="D'Souza G.G."/>
        </authorList>
    </citation>
    <scope>NUCLEOTIDE SEQUENCE [LARGE SCALE GENOMIC DNA]</scope>
    <source>
        <strain evidence="1 2">ZF270</strain>
    </source>
</reference>
<dbReference type="RefSeq" id="WP_241816738.1">
    <property type="nucleotide sequence ID" value="NZ_CP135177.1"/>
</dbReference>
<evidence type="ECO:0000313" key="1">
    <source>
        <dbReference type="EMBL" id="WZS88217.1"/>
    </source>
</evidence>
<name>A0AAN0NA13_9VIBR</name>
<accession>A0AAN0NA13</accession>
<dbReference type="EMBL" id="CP135177">
    <property type="protein sequence ID" value="WZS88217.1"/>
    <property type="molecule type" value="Genomic_DNA"/>
</dbReference>
<proteinExistence type="predicted"/>